<dbReference type="EMBL" id="VSSQ01000016">
    <property type="protein sequence ID" value="MPL62052.1"/>
    <property type="molecule type" value="Genomic_DNA"/>
</dbReference>
<feature type="transmembrane region" description="Helical" evidence="1">
    <location>
        <begin position="6"/>
        <end position="24"/>
    </location>
</feature>
<comment type="caution">
    <text evidence="2">The sequence shown here is derived from an EMBL/GenBank/DDBJ whole genome shotgun (WGS) entry which is preliminary data.</text>
</comment>
<keyword evidence="1" id="KW-0472">Membrane</keyword>
<evidence type="ECO:0000313" key="2">
    <source>
        <dbReference type="EMBL" id="MPL62052.1"/>
    </source>
</evidence>
<keyword evidence="1" id="KW-0812">Transmembrane</keyword>
<sequence length="164" mass="18725">MDALEALAILILAGAIIVLLYYYLQNNAEAMGKVKEYIPSNIQNKNEGEQVPTGGVNMAQNANSDSNTSMGEKLKVKFKDIDMPNISTDSFSKKIDSFLDEKSDELIKDWSLATKEDINVLEKRYELVSMGVDELTKRFNEYREFTNERLESIDKRLNKLEDEE</sequence>
<keyword evidence="1" id="KW-1133">Transmembrane helix</keyword>
<evidence type="ECO:0000256" key="1">
    <source>
        <dbReference type="SAM" id="Phobius"/>
    </source>
</evidence>
<name>A0A644T776_9ZZZZ</name>
<reference evidence="2" key="1">
    <citation type="submission" date="2019-08" db="EMBL/GenBank/DDBJ databases">
        <authorList>
            <person name="Kucharzyk K."/>
            <person name="Murdoch R.W."/>
            <person name="Higgins S."/>
            <person name="Loffler F."/>
        </authorList>
    </citation>
    <scope>NUCLEOTIDE SEQUENCE</scope>
</reference>
<protein>
    <submittedName>
        <fullName evidence="2">Uncharacterized protein</fullName>
    </submittedName>
</protein>
<dbReference type="AlphaFoldDB" id="A0A644T776"/>
<accession>A0A644T776</accession>
<organism evidence="2">
    <name type="scientific">bioreactor metagenome</name>
    <dbReference type="NCBI Taxonomy" id="1076179"/>
    <lineage>
        <taxon>unclassified sequences</taxon>
        <taxon>metagenomes</taxon>
        <taxon>ecological metagenomes</taxon>
    </lineage>
</organism>
<gene>
    <name evidence="2" type="ORF">SDC9_07649</name>
</gene>
<proteinExistence type="predicted"/>